<organism evidence="1 2">
    <name type="scientific">Serratia marcescens</name>
    <dbReference type="NCBI Taxonomy" id="615"/>
    <lineage>
        <taxon>Bacteria</taxon>
        <taxon>Pseudomonadati</taxon>
        <taxon>Pseudomonadota</taxon>
        <taxon>Gammaproteobacteria</taxon>
        <taxon>Enterobacterales</taxon>
        <taxon>Yersiniaceae</taxon>
        <taxon>Serratia</taxon>
    </lineage>
</organism>
<proteinExistence type="predicted"/>
<evidence type="ECO:0000313" key="2">
    <source>
        <dbReference type="Proteomes" id="UP000030378"/>
    </source>
</evidence>
<name>A0AAP8PK08_SERMA</name>
<sequence length="78" mass="8965">MVAWCFINMTYDVQKIFIAANYREILHRNLARFLLLSPLMGMKVDPTTEKAIKLANCTEYYVFLGDGGICVEKNWLGT</sequence>
<dbReference type="AlphaFoldDB" id="A0AAP8PK08"/>
<accession>A0AAP8PK08</accession>
<reference evidence="2" key="1">
    <citation type="submission" date="2017-12" db="EMBL/GenBank/DDBJ databases">
        <title>FDA dAtabase for Regulatory Grade micrObial Sequences (FDA-ARGOS): Supporting development and validation of Infectious Disease Dx tests.</title>
        <authorList>
            <person name="Campos J."/>
            <person name="Goldberg B."/>
            <person name="Tallon L."/>
            <person name="Sadzewicz L."/>
            <person name="Sengamalay N."/>
            <person name="Ott S."/>
            <person name="Godinez A."/>
            <person name="Nagaraj S."/>
            <person name="Vavikolanu K."/>
            <person name="Vyas G."/>
            <person name="Nadendla S."/>
            <person name="Aluvathingal J."/>
            <person name="Geyer C."/>
            <person name="Nandy P."/>
            <person name="Hobson J."/>
            <person name="Sichtig H."/>
        </authorList>
    </citation>
    <scope>NUCLEOTIDE SEQUENCE [LARGE SCALE GENOMIC DNA]</scope>
    <source>
        <strain evidence="2">FDAARGOS_79</strain>
    </source>
</reference>
<gene>
    <name evidence="1" type="ORF">MC70_013700</name>
</gene>
<dbReference type="EMBL" id="JTBC02000002">
    <property type="protein sequence ID" value="PNO70990.1"/>
    <property type="molecule type" value="Genomic_DNA"/>
</dbReference>
<comment type="caution">
    <text evidence="1">The sequence shown here is derived from an EMBL/GenBank/DDBJ whole genome shotgun (WGS) entry which is preliminary data.</text>
</comment>
<dbReference type="Proteomes" id="UP000030378">
    <property type="component" value="Unassembled WGS sequence"/>
</dbReference>
<protein>
    <submittedName>
        <fullName evidence="1">Uncharacterized protein</fullName>
    </submittedName>
</protein>
<evidence type="ECO:0000313" key="1">
    <source>
        <dbReference type="EMBL" id="PNO70990.1"/>
    </source>
</evidence>